<keyword evidence="7" id="KW-1133">Transmembrane helix</keyword>
<feature type="transmembrane region" description="Helical" evidence="7">
    <location>
        <begin position="47"/>
        <end position="64"/>
    </location>
</feature>
<dbReference type="PROSITE" id="PS51379">
    <property type="entry name" value="4FE4S_FER_2"/>
    <property type="match status" value="1"/>
</dbReference>
<dbReference type="InterPro" id="IPR051684">
    <property type="entry name" value="Electron_Trans/Redox"/>
</dbReference>
<keyword evidence="7" id="KW-0472">Membrane</keyword>
<keyword evidence="7" id="KW-0812">Transmembrane</keyword>
<dbReference type="EMBL" id="UOGC01000166">
    <property type="protein sequence ID" value="VAX24537.1"/>
    <property type="molecule type" value="Genomic_DNA"/>
</dbReference>
<proteinExistence type="predicted"/>
<evidence type="ECO:0000256" key="1">
    <source>
        <dbReference type="ARBA" id="ARBA00022448"/>
    </source>
</evidence>
<dbReference type="InterPro" id="IPR014116">
    <property type="entry name" value="Cyt_c_oxidase_cbb3_FixG"/>
</dbReference>
<dbReference type="GO" id="GO:0051539">
    <property type="term" value="F:4 iron, 4 sulfur cluster binding"/>
    <property type="evidence" value="ECO:0007669"/>
    <property type="project" value="UniProtKB-KW"/>
</dbReference>
<gene>
    <name evidence="9" type="ORF">MNBD_NITROSPINAE01-611</name>
</gene>
<keyword evidence="5" id="KW-0408">Iron</keyword>
<dbReference type="PANTHER" id="PTHR30176:SF3">
    <property type="entry name" value="FERREDOXIN-TYPE PROTEIN NAPH"/>
    <property type="match status" value="1"/>
</dbReference>
<reference evidence="9" key="1">
    <citation type="submission" date="2018-06" db="EMBL/GenBank/DDBJ databases">
        <authorList>
            <person name="Zhirakovskaya E."/>
        </authorList>
    </citation>
    <scope>NUCLEOTIDE SEQUENCE</scope>
</reference>
<sequence length="474" mass="54332">MGKAEEMDEEPENDALNQLYEETNYWHINQGDEQIYAKRIPGKFRNIKWATASLYLFYFFGPYLRWDGAQAILFDIPGRKYHIFGLTIWPQDMWMLALVLLTFFLLLYAATTFAGRVFCGYFCWQTVWVDIYTWIEEKFEGPPHIRKALDNAPWTAKKIAIKSGKNSIFLLLSWLTGFTFTAYFIDVYDLWSRTIALEGPIYIWTVPLTFLIGSYIGVAILREQICFWMCPYARIQGVMSDPETIMPTYDYKRGEKRARIKKGDPAPDTGDCVDCHLCVAVCPVGIDIRHGQQEGCITCGLCIDACDTIMDKVKRPKGLIRYMSLDELIGKKGIPLFKRGRMWLYSTLILLSFGGIAYGLANMGAMKLTVIHERQPLYTQLSDGSIQNKYTLKIVNKTDDEMTFNVYIKGIDNAILSTRPKVITAPSGKVLAVQAFVKVKPENLNDEHEPIIFYVENTANKEMKSRYKSTFIAP</sequence>
<evidence type="ECO:0000313" key="9">
    <source>
        <dbReference type="EMBL" id="VAX24537.1"/>
    </source>
</evidence>
<dbReference type="GO" id="GO:0005886">
    <property type="term" value="C:plasma membrane"/>
    <property type="evidence" value="ECO:0007669"/>
    <property type="project" value="TreeGrafter"/>
</dbReference>
<feature type="transmembrane region" description="Helical" evidence="7">
    <location>
        <begin position="93"/>
        <end position="110"/>
    </location>
</feature>
<name>A0A3B1D744_9ZZZZ</name>
<feature type="domain" description="4Fe-4S ferredoxin-type" evidence="8">
    <location>
        <begin position="263"/>
        <end position="291"/>
    </location>
</feature>
<dbReference type="Pfam" id="PF12801">
    <property type="entry name" value="Fer4_5"/>
    <property type="match status" value="1"/>
</dbReference>
<dbReference type="InterPro" id="IPR017900">
    <property type="entry name" value="4Fe4S_Fe_S_CS"/>
</dbReference>
<keyword evidence="2" id="KW-0004">4Fe-4S</keyword>
<keyword evidence="3" id="KW-0479">Metal-binding</keyword>
<feature type="transmembrane region" description="Helical" evidence="7">
    <location>
        <begin position="167"/>
        <end position="185"/>
    </location>
</feature>
<keyword evidence="1" id="KW-0813">Transport</keyword>
<evidence type="ECO:0000256" key="5">
    <source>
        <dbReference type="ARBA" id="ARBA00023004"/>
    </source>
</evidence>
<dbReference type="AlphaFoldDB" id="A0A3B1D744"/>
<evidence type="ECO:0000256" key="6">
    <source>
        <dbReference type="ARBA" id="ARBA00023014"/>
    </source>
</evidence>
<evidence type="ECO:0000256" key="7">
    <source>
        <dbReference type="SAM" id="Phobius"/>
    </source>
</evidence>
<dbReference type="SUPFAM" id="SSF54862">
    <property type="entry name" value="4Fe-4S ferredoxins"/>
    <property type="match status" value="1"/>
</dbReference>
<protein>
    <submittedName>
        <fullName evidence="9">Type cbb3 cytochrome oxidase biogenesis protein CcoG, involved in Cu oxidation</fullName>
    </submittedName>
</protein>
<feature type="transmembrane region" description="Helical" evidence="7">
    <location>
        <begin position="201"/>
        <end position="221"/>
    </location>
</feature>
<dbReference type="InterPro" id="IPR013783">
    <property type="entry name" value="Ig-like_fold"/>
</dbReference>
<dbReference type="PROSITE" id="PS00198">
    <property type="entry name" value="4FE4S_FER_1"/>
    <property type="match status" value="1"/>
</dbReference>
<dbReference type="InterPro" id="IPR032879">
    <property type="entry name" value="FixG_C"/>
</dbReference>
<dbReference type="Gene3D" id="3.30.70.20">
    <property type="match status" value="1"/>
</dbReference>
<dbReference type="Pfam" id="PF11614">
    <property type="entry name" value="FixG_C"/>
    <property type="match status" value="1"/>
</dbReference>
<accession>A0A3B1D744</accession>
<evidence type="ECO:0000256" key="2">
    <source>
        <dbReference type="ARBA" id="ARBA00022485"/>
    </source>
</evidence>
<evidence type="ECO:0000259" key="8">
    <source>
        <dbReference type="PROSITE" id="PS51379"/>
    </source>
</evidence>
<dbReference type="PANTHER" id="PTHR30176">
    <property type="entry name" value="FERREDOXIN-TYPE PROTEIN NAPH"/>
    <property type="match status" value="1"/>
</dbReference>
<evidence type="ECO:0000256" key="3">
    <source>
        <dbReference type="ARBA" id="ARBA00022723"/>
    </source>
</evidence>
<keyword evidence="6" id="KW-0411">Iron-sulfur</keyword>
<dbReference type="GO" id="GO:0046872">
    <property type="term" value="F:metal ion binding"/>
    <property type="evidence" value="ECO:0007669"/>
    <property type="project" value="UniProtKB-KW"/>
</dbReference>
<dbReference type="InterPro" id="IPR017896">
    <property type="entry name" value="4Fe4S_Fe-S-bd"/>
</dbReference>
<dbReference type="NCBIfam" id="TIGR02745">
    <property type="entry name" value="ccoG_rdxA_fixG"/>
    <property type="match status" value="1"/>
</dbReference>
<organism evidence="9">
    <name type="scientific">hydrothermal vent metagenome</name>
    <dbReference type="NCBI Taxonomy" id="652676"/>
    <lineage>
        <taxon>unclassified sequences</taxon>
        <taxon>metagenomes</taxon>
        <taxon>ecological metagenomes</taxon>
    </lineage>
</organism>
<dbReference type="Pfam" id="PF13746">
    <property type="entry name" value="Fer4_18"/>
    <property type="match status" value="1"/>
</dbReference>
<evidence type="ECO:0000256" key="4">
    <source>
        <dbReference type="ARBA" id="ARBA00022982"/>
    </source>
</evidence>
<feature type="transmembrane region" description="Helical" evidence="7">
    <location>
        <begin position="342"/>
        <end position="361"/>
    </location>
</feature>
<keyword evidence="4" id="KW-0249">Electron transport</keyword>
<dbReference type="Gene3D" id="2.60.40.10">
    <property type="entry name" value="Immunoglobulins"/>
    <property type="match status" value="1"/>
</dbReference>